<protein>
    <submittedName>
        <fullName evidence="3">Uncharacterized protein</fullName>
    </submittedName>
</protein>
<dbReference type="GO" id="GO:0006310">
    <property type="term" value="P:DNA recombination"/>
    <property type="evidence" value="ECO:0007669"/>
    <property type="project" value="UniProtKB-KW"/>
</dbReference>
<evidence type="ECO:0000256" key="1">
    <source>
        <dbReference type="ARBA" id="ARBA00023172"/>
    </source>
</evidence>
<evidence type="ECO:0000256" key="2">
    <source>
        <dbReference type="SAM" id="MobiDB-lite"/>
    </source>
</evidence>
<dbReference type="GO" id="GO:0015074">
    <property type="term" value="P:DNA integration"/>
    <property type="evidence" value="ECO:0007669"/>
    <property type="project" value="InterPro"/>
</dbReference>
<dbReference type="AlphaFoldDB" id="E4U3T8"/>
<accession>E4U3T8</accession>
<dbReference type="Proteomes" id="UP000008721">
    <property type="component" value="Plasmid pSULKU02"/>
</dbReference>
<keyword evidence="3" id="KW-0614">Plasmid</keyword>
<evidence type="ECO:0000313" key="3">
    <source>
        <dbReference type="EMBL" id="ADR35354.1"/>
    </source>
</evidence>
<keyword evidence="4" id="KW-1185">Reference proteome</keyword>
<dbReference type="InterPro" id="IPR013762">
    <property type="entry name" value="Integrase-like_cat_sf"/>
</dbReference>
<dbReference type="GO" id="GO:0003677">
    <property type="term" value="F:DNA binding"/>
    <property type="evidence" value="ECO:0007669"/>
    <property type="project" value="InterPro"/>
</dbReference>
<feature type="region of interest" description="Disordered" evidence="2">
    <location>
        <begin position="175"/>
        <end position="211"/>
    </location>
</feature>
<name>E4U3T8_SULKY</name>
<dbReference type="InterPro" id="IPR011010">
    <property type="entry name" value="DNA_brk_join_enz"/>
</dbReference>
<dbReference type="SUPFAM" id="SSF56349">
    <property type="entry name" value="DNA breaking-rejoining enzymes"/>
    <property type="match status" value="1"/>
</dbReference>
<dbReference type="HOGENOM" id="CLU_356352_0_0_7"/>
<keyword evidence="1" id="KW-0233">DNA recombination</keyword>
<geneLocation type="plasmid" evidence="3 4">
    <name>pSULKU02</name>
</geneLocation>
<organism evidence="3 4">
    <name type="scientific">Sulfuricurvum kujiense (strain ATCC BAA-921 / DSM 16994 / JCM 11577 / YK-1)</name>
    <dbReference type="NCBI Taxonomy" id="709032"/>
    <lineage>
        <taxon>Bacteria</taxon>
        <taxon>Pseudomonadati</taxon>
        <taxon>Campylobacterota</taxon>
        <taxon>Epsilonproteobacteria</taxon>
        <taxon>Campylobacterales</taxon>
        <taxon>Sulfurimonadaceae</taxon>
        <taxon>Sulfuricurvum</taxon>
    </lineage>
</organism>
<reference evidence="3 4" key="1">
    <citation type="journal article" date="2012" name="Stand. Genomic Sci.">
        <title>Complete genome sequence of the sulfur compounds oxidizing chemolithoautotroph Sulfuricurvum kujiense type strain (YK-1(T)).</title>
        <authorList>
            <person name="Han C."/>
            <person name="Kotsyurbenko O."/>
            <person name="Chertkov O."/>
            <person name="Held B."/>
            <person name="Lapidus A."/>
            <person name="Nolan M."/>
            <person name="Lucas S."/>
            <person name="Hammon N."/>
            <person name="Deshpande S."/>
            <person name="Cheng J.F."/>
            <person name="Tapia R."/>
            <person name="Goodwin L.A."/>
            <person name="Pitluck S."/>
            <person name="Liolios K."/>
            <person name="Pagani I."/>
            <person name="Ivanova N."/>
            <person name="Mavromatis K."/>
            <person name="Mikhailova N."/>
            <person name="Pati A."/>
            <person name="Chen A."/>
            <person name="Palaniappan K."/>
            <person name="Land M."/>
            <person name="Hauser L."/>
            <person name="Chang Y.J."/>
            <person name="Jeffries C.D."/>
            <person name="Brambilla E.M."/>
            <person name="Rohde M."/>
            <person name="Spring S."/>
            <person name="Sikorski J."/>
            <person name="Goker M."/>
            <person name="Woyke T."/>
            <person name="Bristow J."/>
            <person name="Eisen J.A."/>
            <person name="Markowitz V."/>
            <person name="Hugenholtz P."/>
            <person name="Kyrpides N.C."/>
            <person name="Klenk H.P."/>
            <person name="Detter J.C."/>
        </authorList>
    </citation>
    <scope>NUCLEOTIDE SEQUENCE [LARGE SCALE GENOMIC DNA]</scope>
    <source>
        <strain evidence="4">ATCC BAA-921 / DSM 16994 / JCM 11577 / YK-1</strain>
    </source>
</reference>
<feature type="compositionally biased region" description="Basic and acidic residues" evidence="2">
    <location>
        <begin position="197"/>
        <end position="211"/>
    </location>
</feature>
<dbReference type="EMBL" id="CP002357">
    <property type="protein sequence ID" value="ADR35354.1"/>
    <property type="molecule type" value="Genomic_DNA"/>
</dbReference>
<proteinExistence type="predicted"/>
<sequence>MTFDLFEYENQTHAQNQIAFNFKSIFLSAEQSTRDLFLESIQQNQNDLIEYLDGLIRGTDEFEPVHKQVREKYMIDKKQFEDFPIATLYYKLPMDERLSDASATEVLKFHIKYLKQKQHMKTHEMSATIRHFVHMIEILEYMRKNKIRIDRFVKNDFKNLLLCIDDDHVIVKKSQHHTKGSNTSENEDDQNDANEGNADKKNEPETKENKESYYVVSVNGISYQISSNFTLKNIDLKRDIKALKSFYGFTKKTYKRSSDHIDTSAENHEYCPSESYTTSVKKMPAAQEAEEEAEEGIARRQRVQVSTGTKKNTKTLQNKKILAISAAIAKNKLQLPSLYTLPSIGFLSEFCRFLIKRMKGDEDQYYCGLFIISVVMGIKPEQCSKLFFGNQKFVSDNNTVELQISDEYFAKYDRFDEEVGIVTTDAITYKIPFELMHLILSLYDIKVPYEEEEFRKVIRTKKKDFDKKLHINFQKIWHCSMVHKKILYKNISTEIMLATKNIDKNASPIVYYTAASSQMDEYSNWLIEYTELLGIKAHLQVHIFEKAFSNERVINFDEAKIIGSRKLVKKDVFIEFLQNIENLLKERRLDKYARFNIYSIHVRYTLSLLLGTRDFGKSVDLGRISWKHKVIMIQEKGKETNTGFRCIPLSELAQTIIQNYLKTLEKFGITTKSVVLFDGKNTVPLTLGTMQKAFKAFRFYKQHTELYEMLNLVPLNLGRHLITSMATEAGIRQDDMNAFMGHAVNGGELLGRFSMHDTQKYRNTFGTILNEIACIYRLKDIHEHAAL</sequence>
<evidence type="ECO:0000313" key="4">
    <source>
        <dbReference type="Proteomes" id="UP000008721"/>
    </source>
</evidence>
<dbReference type="KEGG" id="sku:Sulku_2704"/>
<dbReference type="RefSeq" id="WP_013449966.1">
    <property type="nucleotide sequence ID" value="NC_014755.1"/>
</dbReference>
<gene>
    <name evidence="3" type="ordered locus">Sulku_2704</name>
</gene>
<dbReference type="Gene3D" id="1.10.443.10">
    <property type="entry name" value="Intergrase catalytic core"/>
    <property type="match status" value="1"/>
</dbReference>